<dbReference type="PANTHER" id="PTHR30570:SF1">
    <property type="entry name" value="PHOSPHATE-BINDING PROTEIN PSTS"/>
    <property type="match status" value="1"/>
</dbReference>
<dbReference type="EMBL" id="JBHLXD010000026">
    <property type="protein sequence ID" value="MFC0209658.1"/>
    <property type="molecule type" value="Genomic_DNA"/>
</dbReference>
<evidence type="ECO:0000256" key="1">
    <source>
        <dbReference type="ARBA" id="ARBA00022729"/>
    </source>
</evidence>
<dbReference type="Proteomes" id="UP001589755">
    <property type="component" value="Unassembled WGS sequence"/>
</dbReference>
<evidence type="ECO:0000313" key="4">
    <source>
        <dbReference type="EMBL" id="MFC0209658.1"/>
    </source>
</evidence>
<gene>
    <name evidence="4" type="ORF">ACFFJ2_14730</name>
</gene>
<keyword evidence="5" id="KW-1185">Reference proteome</keyword>
<evidence type="ECO:0000313" key="5">
    <source>
        <dbReference type="Proteomes" id="UP001589755"/>
    </source>
</evidence>
<comment type="caution">
    <text evidence="4">The sequence shown here is derived from an EMBL/GenBank/DDBJ whole genome shotgun (WGS) entry which is preliminary data.</text>
</comment>
<dbReference type="Pfam" id="PF12849">
    <property type="entry name" value="PBP_like_2"/>
    <property type="match status" value="1"/>
</dbReference>
<dbReference type="RefSeq" id="WP_261519597.1">
    <property type="nucleotide sequence ID" value="NZ_JAODNW010000005.1"/>
</dbReference>
<sequence>MKKILLSASATALAVAASAGVAAARDQIRIVGSSTVFPYTQAVAEEFGNATDFPAPVTESTGTGGGMQIFCGGVGVDYPDITGASRAMKESEYKLCLENGVDSVTEVQIGSDGLSIAHSVEGPEIDLTKAQIFQALAAEVEVDGKIVANPYTRWNQIDPSLPDSEITVFGPPPTSGTRDAFVELVMEEGCEQFPAIEALEGDRKDEVCKRMRTDGPFVEAGENDNLIVQRLQADHNALGIFGYSFLYENQDTLKAVAVEGVKPTPETIADESYTVSRPLFFYVKNAHRGVIPGLQEFVEEYVSEEAMGPGGYLEERGLIPLSDERREEVRNAAIEGKNLTRYTQ</sequence>
<dbReference type="Gene3D" id="3.40.190.10">
    <property type="entry name" value="Periplasmic binding protein-like II"/>
    <property type="match status" value="2"/>
</dbReference>
<accession>A0ABV6DAF9</accession>
<protein>
    <submittedName>
        <fullName evidence="4">PstS family phosphate ABC transporter substrate-binding protein</fullName>
    </submittedName>
</protein>
<keyword evidence="1 2" id="KW-0732">Signal</keyword>
<name>A0ABV6DAF9_9HYPH</name>
<dbReference type="PANTHER" id="PTHR30570">
    <property type="entry name" value="PERIPLASMIC PHOSPHATE BINDING COMPONENT OF PHOSPHATE ABC TRANSPORTER"/>
    <property type="match status" value="1"/>
</dbReference>
<dbReference type="InterPro" id="IPR024370">
    <property type="entry name" value="PBP_domain"/>
</dbReference>
<feature type="domain" description="PBP" evidence="3">
    <location>
        <begin position="18"/>
        <end position="305"/>
    </location>
</feature>
<proteinExistence type="predicted"/>
<evidence type="ECO:0000256" key="2">
    <source>
        <dbReference type="SAM" id="SignalP"/>
    </source>
</evidence>
<dbReference type="CDD" id="cd13654">
    <property type="entry name" value="PBP2_phosphate_like_2"/>
    <property type="match status" value="1"/>
</dbReference>
<evidence type="ECO:0000259" key="3">
    <source>
        <dbReference type="Pfam" id="PF12849"/>
    </source>
</evidence>
<feature type="chain" id="PRO_5046201377" evidence="2">
    <location>
        <begin position="24"/>
        <end position="344"/>
    </location>
</feature>
<reference evidence="4 5" key="1">
    <citation type="submission" date="2024-09" db="EMBL/GenBank/DDBJ databases">
        <authorList>
            <person name="Sun Q."/>
            <person name="Mori K."/>
        </authorList>
    </citation>
    <scope>NUCLEOTIDE SEQUENCE [LARGE SCALE GENOMIC DNA]</scope>
    <source>
        <strain evidence="4 5">CCM 8543</strain>
    </source>
</reference>
<organism evidence="4 5">
    <name type="scientific">Chelativorans intermedius</name>
    <dbReference type="NCBI Taxonomy" id="515947"/>
    <lineage>
        <taxon>Bacteria</taxon>
        <taxon>Pseudomonadati</taxon>
        <taxon>Pseudomonadota</taxon>
        <taxon>Alphaproteobacteria</taxon>
        <taxon>Hyphomicrobiales</taxon>
        <taxon>Phyllobacteriaceae</taxon>
        <taxon>Chelativorans</taxon>
    </lineage>
</organism>
<dbReference type="InterPro" id="IPR050811">
    <property type="entry name" value="Phosphate_ABC_transporter"/>
</dbReference>
<dbReference type="SUPFAM" id="SSF53850">
    <property type="entry name" value="Periplasmic binding protein-like II"/>
    <property type="match status" value="1"/>
</dbReference>
<feature type="signal peptide" evidence="2">
    <location>
        <begin position="1"/>
        <end position="23"/>
    </location>
</feature>